<dbReference type="Pfam" id="PF00480">
    <property type="entry name" value="ROK"/>
    <property type="match status" value="1"/>
</dbReference>
<dbReference type="InterPro" id="IPR000600">
    <property type="entry name" value="ROK"/>
</dbReference>
<dbReference type="InterPro" id="IPR043129">
    <property type="entry name" value="ATPase_NBD"/>
</dbReference>
<dbReference type="STRING" id="582851.GCA_900162665_01000"/>
<proteinExistence type="inferred from homology"/>
<dbReference type="EMBL" id="BJYM01000009">
    <property type="protein sequence ID" value="GEN87749.1"/>
    <property type="molecule type" value="Genomic_DNA"/>
</dbReference>
<organism evidence="2 3">
    <name type="scientific">Oceanobacillus sojae</name>
    <dbReference type="NCBI Taxonomy" id="582851"/>
    <lineage>
        <taxon>Bacteria</taxon>
        <taxon>Bacillati</taxon>
        <taxon>Bacillota</taxon>
        <taxon>Bacilli</taxon>
        <taxon>Bacillales</taxon>
        <taxon>Bacillaceae</taxon>
        <taxon>Oceanobacillus</taxon>
    </lineage>
</organism>
<evidence type="ECO:0000256" key="1">
    <source>
        <dbReference type="ARBA" id="ARBA00006479"/>
    </source>
</evidence>
<comment type="caution">
    <text evidence="2">The sequence shown here is derived from an EMBL/GenBank/DDBJ whole genome shotgun (WGS) entry which is preliminary data.</text>
</comment>
<dbReference type="OrthoDB" id="9795247at2"/>
<dbReference type="PANTHER" id="PTHR18964:SF149">
    <property type="entry name" value="BIFUNCTIONAL UDP-N-ACETYLGLUCOSAMINE 2-EPIMERASE_N-ACETYLMANNOSAMINE KINASE"/>
    <property type="match status" value="1"/>
</dbReference>
<dbReference type="GO" id="GO:0016301">
    <property type="term" value="F:kinase activity"/>
    <property type="evidence" value="ECO:0007669"/>
    <property type="project" value="UniProtKB-KW"/>
</dbReference>
<evidence type="ECO:0000313" key="2">
    <source>
        <dbReference type="EMBL" id="GEN87749.1"/>
    </source>
</evidence>
<dbReference type="CDD" id="cd23763">
    <property type="entry name" value="ASKHA_ATPase_ROK"/>
    <property type="match status" value="1"/>
</dbReference>
<comment type="similarity">
    <text evidence="1">Belongs to the ROK (NagC/XylR) family.</text>
</comment>
<evidence type="ECO:0000313" key="3">
    <source>
        <dbReference type="Proteomes" id="UP000321558"/>
    </source>
</evidence>
<dbReference type="SUPFAM" id="SSF53067">
    <property type="entry name" value="Actin-like ATPase domain"/>
    <property type="match status" value="1"/>
</dbReference>
<dbReference type="Gene3D" id="3.30.420.40">
    <property type="match status" value="2"/>
</dbReference>
<name>A0A511ZK02_9BACI</name>
<dbReference type="AlphaFoldDB" id="A0A511ZK02"/>
<dbReference type="PANTHER" id="PTHR18964">
    <property type="entry name" value="ROK (REPRESSOR, ORF, KINASE) FAMILY"/>
    <property type="match status" value="1"/>
</dbReference>
<accession>A0A511ZK02</accession>
<gene>
    <name evidence="2" type="primary">glkA2</name>
    <name evidence="2" type="ORF">OSO01_24880</name>
</gene>
<keyword evidence="3" id="KW-1185">Reference proteome</keyword>
<keyword evidence="2" id="KW-0418">Kinase</keyword>
<reference evidence="2 3" key="1">
    <citation type="submission" date="2019-07" db="EMBL/GenBank/DDBJ databases">
        <title>Whole genome shotgun sequence of Oceanobacillus sojae NBRC 105379.</title>
        <authorList>
            <person name="Hosoyama A."/>
            <person name="Uohara A."/>
            <person name="Ohji S."/>
            <person name="Ichikawa N."/>
        </authorList>
    </citation>
    <scope>NUCLEOTIDE SEQUENCE [LARGE SCALE GENOMIC DNA]</scope>
    <source>
        <strain evidence="2 3">NBRC 105379</strain>
    </source>
</reference>
<sequence>MEYVIGVDIGGTKIASIVADSVGNIVHRCELPSIKENPEEMFQQVVRCIQKLIFSADVSMQEVTSMGVGVPGKVDREKGLAIFQNNLPWRDFPIIKRLKDQFPSVKNITIDNDVYMAAYAEWEAADLPENATFVYVTVSTGISCSIIHNGNFLRGNGFAGELGLLPMPGIDQSQTSTTLENIASGPGILQLARDIYNDPDMEIETLFLKYQKNEKQAVKVINQMLESLAGGIYTIACLINPHQIVCGGGVINHQPYIVDLLNKLVDNYMILVQEKANSLIKVSKLKEDAGVIGASRNALKNVSVLK</sequence>
<dbReference type="Proteomes" id="UP000321558">
    <property type="component" value="Unassembled WGS sequence"/>
</dbReference>
<protein>
    <submittedName>
        <fullName evidence="2">Glucokinase</fullName>
    </submittedName>
</protein>
<keyword evidence="2" id="KW-0808">Transferase</keyword>